<keyword evidence="5" id="KW-0325">Glycoprotein</keyword>
<dbReference type="Proteomes" id="UP000000702">
    <property type="component" value="Unassembled WGS sequence"/>
</dbReference>
<accession>F9W6Q3</accession>
<gene>
    <name evidence="8" type="ORF">TCIL3000_0_37010</name>
</gene>
<dbReference type="GO" id="GO:0042783">
    <property type="term" value="P:symbiont-mediated evasion of host immune response"/>
    <property type="evidence" value="ECO:0007669"/>
    <property type="project" value="InterPro"/>
</dbReference>
<evidence type="ECO:0000256" key="5">
    <source>
        <dbReference type="ARBA" id="ARBA00023180"/>
    </source>
</evidence>
<evidence type="ECO:0000256" key="4">
    <source>
        <dbReference type="ARBA" id="ARBA00023136"/>
    </source>
</evidence>
<protein>
    <submittedName>
        <fullName evidence="8">WGS project CAEQ00000000 data, annotated contig 1504</fullName>
    </submittedName>
</protein>
<dbReference type="EMBL" id="CAEQ01000912">
    <property type="protein sequence ID" value="CCD12860.1"/>
    <property type="molecule type" value="Genomic_DNA"/>
</dbReference>
<name>F9W6Q3_TRYCI</name>
<dbReference type="SUPFAM" id="SSF58087">
    <property type="entry name" value="Variant surface glycoprotein (N-terminal domain)"/>
    <property type="match status" value="1"/>
</dbReference>
<dbReference type="AlphaFoldDB" id="F9W6Q3"/>
<dbReference type="GO" id="GO:0005886">
    <property type="term" value="C:plasma membrane"/>
    <property type="evidence" value="ECO:0007669"/>
    <property type="project" value="UniProtKB-SubCell"/>
</dbReference>
<keyword evidence="3" id="KW-0336">GPI-anchor</keyword>
<dbReference type="GO" id="GO:0098552">
    <property type="term" value="C:side of membrane"/>
    <property type="evidence" value="ECO:0007669"/>
    <property type="project" value="UniProtKB-KW"/>
</dbReference>
<evidence type="ECO:0000256" key="3">
    <source>
        <dbReference type="ARBA" id="ARBA00022622"/>
    </source>
</evidence>
<evidence type="ECO:0000256" key="2">
    <source>
        <dbReference type="ARBA" id="ARBA00022475"/>
    </source>
</evidence>
<reference evidence="9" key="1">
    <citation type="submission" date="2011-07" db="EMBL/GenBank/DDBJ databases">
        <title>Divergent evolution of antigenic variation in African trypanosomes.</title>
        <authorList>
            <person name="Jackson A.P."/>
            <person name="Berry A."/>
            <person name="Allison H.C."/>
            <person name="Burton P."/>
            <person name="Anderson J."/>
            <person name="Aslett M."/>
            <person name="Brown R."/>
            <person name="Corton N."/>
            <person name="Harris D."/>
            <person name="Hauser H."/>
            <person name="Gamble J."/>
            <person name="Gilderthorp R."/>
            <person name="McQuillan J."/>
            <person name="Quail M.A."/>
            <person name="Sanders M."/>
            <person name="Van Tonder A."/>
            <person name="Ginger M.L."/>
            <person name="Donelson J.E."/>
            <person name="Field M.C."/>
            <person name="Barry J.D."/>
            <person name="Berriman M."/>
            <person name="Hertz-Fowler C."/>
        </authorList>
    </citation>
    <scope>NUCLEOTIDE SEQUENCE [LARGE SCALE GENOMIC DNA]</scope>
    <source>
        <strain evidence="9">IL3000</strain>
    </source>
</reference>
<keyword evidence="9" id="KW-1185">Reference proteome</keyword>
<dbReference type="VEuPathDB" id="TriTrypDB:TcIL3000_0_37010"/>
<sequence length="178" mass="19948">MSMFSIVSFHRCSRGVLNIYEALMSRWLHLQWIIACKTLILFNVGSKGFPGQDEAHREVPTKAGAAICTLSKTLKDVTPWATQQMKDGAAKITHLELKRVEWQSKFIQSNSKGSGYEECKITGLLFRRVRNEIDRVRAEVEKLGNEASKAAAFAANSARCLEEFITVFANAKGDDSNY</sequence>
<keyword evidence="4" id="KW-0472">Membrane</keyword>
<evidence type="ECO:0000256" key="6">
    <source>
        <dbReference type="ARBA" id="ARBA00023288"/>
    </source>
</evidence>
<evidence type="ECO:0000259" key="7">
    <source>
        <dbReference type="Pfam" id="PF00913"/>
    </source>
</evidence>
<evidence type="ECO:0000313" key="9">
    <source>
        <dbReference type="Proteomes" id="UP000000702"/>
    </source>
</evidence>
<comment type="subcellular location">
    <subcellularLocation>
        <location evidence="1">Cell membrane</location>
        <topology evidence="1">Lipid-anchor</topology>
        <topology evidence="1">GPI-anchor</topology>
    </subcellularLocation>
</comment>
<dbReference type="InterPro" id="IPR001812">
    <property type="entry name" value="Trypano_VSG_A_N_dom"/>
</dbReference>
<evidence type="ECO:0000313" key="8">
    <source>
        <dbReference type="EMBL" id="CCD12860.1"/>
    </source>
</evidence>
<organism evidence="8 9">
    <name type="scientific">Trypanosoma congolense (strain IL3000)</name>
    <dbReference type="NCBI Taxonomy" id="1068625"/>
    <lineage>
        <taxon>Eukaryota</taxon>
        <taxon>Discoba</taxon>
        <taxon>Euglenozoa</taxon>
        <taxon>Kinetoplastea</taxon>
        <taxon>Metakinetoplastina</taxon>
        <taxon>Trypanosomatida</taxon>
        <taxon>Trypanosomatidae</taxon>
        <taxon>Trypanosoma</taxon>
        <taxon>Nannomonas</taxon>
    </lineage>
</organism>
<dbReference type="Pfam" id="PF00913">
    <property type="entry name" value="Trypan_glycop"/>
    <property type="match status" value="1"/>
</dbReference>
<reference evidence="8 9" key="2">
    <citation type="journal article" date="2012" name="Proc. Natl. Acad. Sci. U.S.A.">
        <title>Antigenic diversity is generated by distinct evolutionary mechanisms in African trypanosome species.</title>
        <authorList>
            <person name="Jackson A.P."/>
            <person name="Berry A."/>
            <person name="Aslett M."/>
            <person name="Allison H.C."/>
            <person name="Burton P."/>
            <person name="Vavrova-Anderson J."/>
            <person name="Brown R."/>
            <person name="Browne H."/>
            <person name="Corton N."/>
            <person name="Hauser H."/>
            <person name="Gamble J."/>
            <person name="Gilderthorp R."/>
            <person name="Marcello L."/>
            <person name="McQuillan J."/>
            <person name="Otto T.D."/>
            <person name="Quail M.A."/>
            <person name="Sanders M.J."/>
            <person name="van Tonder A."/>
            <person name="Ginger M.L."/>
            <person name="Field M.C."/>
            <person name="Barry J.D."/>
            <person name="Hertz-Fowler C."/>
            <person name="Berriman M."/>
        </authorList>
    </citation>
    <scope>NUCLEOTIDE SEQUENCE [LARGE SCALE GENOMIC DNA]</scope>
    <source>
        <strain evidence="8 9">IL3000</strain>
    </source>
</reference>
<evidence type="ECO:0000256" key="1">
    <source>
        <dbReference type="ARBA" id="ARBA00004609"/>
    </source>
</evidence>
<feature type="domain" description="Trypanosome variant surface glycoprotein A-type N-terminal" evidence="7">
    <location>
        <begin position="66"/>
        <end position="177"/>
    </location>
</feature>
<keyword evidence="2" id="KW-1003">Cell membrane</keyword>
<proteinExistence type="predicted"/>
<comment type="caution">
    <text evidence="8">The sequence shown here is derived from an EMBL/GenBank/DDBJ whole genome shotgun (WGS) entry which is preliminary data.</text>
</comment>
<keyword evidence="6" id="KW-0449">Lipoprotein</keyword>